<name>A0A2U1T359_9MICO</name>
<dbReference type="InterPro" id="IPR011200">
    <property type="entry name" value="UCP012608"/>
</dbReference>
<sequence length="323" mass="34589">MRDTAEWYREFARQVASQSEVYEQWATAVADDDSMLAIIDALPEAKRQPPLVFAVARLLGAGEGDSGDFKRFLIAHAAEVQAECRARPMQTNEPQRCAALLPALTRIGGPLALIELGASAGLCLYVDRFSYDYALDGNAETRVRLDPANGPSAVTLSASAPSALVPHSLAEVAWRGGIDLRPLNAADEGDAAWLTAMVWPGQRRRLARVRAAIDIARADPPHLLAGDAIDRLADALAAVPPGTTPVVVTAGVLVYIPFAERMRLVDAIRQSGARWVSLEGAGVLPEVRERLPQGDHSARFVVALDEHPIAFCSPHGDELAALG</sequence>
<protein>
    <submittedName>
        <fullName evidence="1">DUF2332 domain-containing protein</fullName>
    </submittedName>
</protein>
<dbReference type="Pfam" id="PF10094">
    <property type="entry name" value="DUF2332"/>
    <property type="match status" value="1"/>
</dbReference>
<dbReference type="Proteomes" id="UP000244978">
    <property type="component" value="Unassembled WGS sequence"/>
</dbReference>
<organism evidence="1 2">
    <name type="scientific">Homoserinimonas hongtaonis</name>
    <dbReference type="NCBI Taxonomy" id="2079791"/>
    <lineage>
        <taxon>Bacteria</taxon>
        <taxon>Bacillati</taxon>
        <taxon>Actinomycetota</taxon>
        <taxon>Actinomycetes</taxon>
        <taxon>Micrococcales</taxon>
        <taxon>Microbacteriaceae</taxon>
        <taxon>Homoserinimonas</taxon>
    </lineage>
</organism>
<evidence type="ECO:0000313" key="1">
    <source>
        <dbReference type="EMBL" id="PWB98193.1"/>
    </source>
</evidence>
<dbReference type="EMBL" id="QEEX01000001">
    <property type="protein sequence ID" value="PWB98193.1"/>
    <property type="molecule type" value="Genomic_DNA"/>
</dbReference>
<proteinExistence type="predicted"/>
<evidence type="ECO:0000313" key="2">
    <source>
        <dbReference type="Proteomes" id="UP000244978"/>
    </source>
</evidence>
<reference evidence="2" key="1">
    <citation type="submission" date="2018-04" db="EMBL/GenBank/DDBJ databases">
        <authorList>
            <person name="Liu S."/>
            <person name="Wang Z."/>
            <person name="Li J."/>
        </authorList>
    </citation>
    <scope>NUCLEOTIDE SEQUENCE [LARGE SCALE GENOMIC DNA]</scope>
    <source>
        <strain evidence="2">S1194</strain>
    </source>
</reference>
<dbReference type="RefSeq" id="WP_108997950.1">
    <property type="nucleotide sequence ID" value="NZ_QEEX01000001.1"/>
</dbReference>
<comment type="caution">
    <text evidence="1">The sequence shown here is derived from an EMBL/GenBank/DDBJ whole genome shotgun (WGS) entry which is preliminary data.</text>
</comment>
<keyword evidence="2" id="KW-1185">Reference proteome</keyword>
<dbReference type="AlphaFoldDB" id="A0A2U1T359"/>
<gene>
    <name evidence="1" type="ORF">DF220_10400</name>
</gene>
<accession>A0A2U1T359</accession>